<keyword evidence="2" id="KW-1185">Reference proteome</keyword>
<reference evidence="1 2" key="1">
    <citation type="submission" date="2022-05" db="EMBL/GenBank/DDBJ databases">
        <title>Seasonal and diel survey of microbial diversity of the Tyrrhenian coast.</title>
        <authorList>
            <person name="Gattoni G."/>
            <person name="Corral P."/>
        </authorList>
    </citation>
    <scope>NUCLEOTIDE SEQUENCE [LARGE SCALE GENOMIC DNA]</scope>
    <source>
        <strain evidence="1 2">V10</strain>
    </source>
</reference>
<dbReference type="EMBL" id="JALZWP010000010">
    <property type="protein sequence ID" value="MCL1629339.1"/>
    <property type="molecule type" value="Genomic_DNA"/>
</dbReference>
<dbReference type="RefSeq" id="WP_249059023.1">
    <property type="nucleotide sequence ID" value="NZ_JALZWP010000010.1"/>
</dbReference>
<evidence type="ECO:0000313" key="1">
    <source>
        <dbReference type="EMBL" id="MCL1629339.1"/>
    </source>
</evidence>
<protein>
    <recommendedName>
        <fullName evidence="3">RiboL-PSP-HEPN domain-containing protein</fullName>
    </recommendedName>
</protein>
<name>A0ABT0M3A8_9RHOB</name>
<comment type="caution">
    <text evidence="1">The sequence shown here is derived from an EMBL/GenBank/DDBJ whole genome shotgun (WGS) entry which is preliminary data.</text>
</comment>
<dbReference type="Proteomes" id="UP001202550">
    <property type="component" value="Unassembled WGS sequence"/>
</dbReference>
<organism evidence="1 2">
    <name type="scientific">Roseinatronobacter domitianus</name>
    <dbReference type="NCBI Taxonomy" id="2940293"/>
    <lineage>
        <taxon>Bacteria</taxon>
        <taxon>Pseudomonadati</taxon>
        <taxon>Pseudomonadota</taxon>
        <taxon>Alphaproteobacteria</taxon>
        <taxon>Rhodobacterales</taxon>
        <taxon>Paracoccaceae</taxon>
        <taxon>Roseinatronobacter</taxon>
    </lineage>
</organism>
<evidence type="ECO:0008006" key="3">
    <source>
        <dbReference type="Google" id="ProtNLM"/>
    </source>
</evidence>
<proteinExistence type="predicted"/>
<accession>A0ABT0M3A8</accession>
<evidence type="ECO:0000313" key="2">
    <source>
        <dbReference type="Proteomes" id="UP001202550"/>
    </source>
</evidence>
<gene>
    <name evidence="1" type="ORF">M3N55_11395</name>
</gene>
<sequence length="280" mass="32402">MDQSKAEKLGFFFPNNNTLASRALYDFLVDYHKMVDLFYFTLHLAHSADEVALEASKALILGAESEDEKQKHQARIDNPERAVKKLHEFKYLNSKNLTINTVDSFLWFVSAAIQSAMKAKPEIVKSGESVRVEDIFDFKNKKELIDYLIDRKINSLSYGGMSKVENFIKDSMGVDLFPVESDREALKIFLEVRNIQVHNRGFVNRIFLGRVKKHPKFSFIEGKRTHLNFDELIYLTDVCVRTAIDLDTKICEKFSIRRKRYSTWFKGSVSKKPSGKKSPR</sequence>